<evidence type="ECO:0000313" key="3">
    <source>
        <dbReference type="Proteomes" id="UP000265520"/>
    </source>
</evidence>
<evidence type="ECO:0000256" key="1">
    <source>
        <dbReference type="SAM" id="MobiDB-lite"/>
    </source>
</evidence>
<feature type="compositionally biased region" description="Low complexity" evidence="1">
    <location>
        <begin position="21"/>
        <end position="30"/>
    </location>
</feature>
<name>A0A392VJV1_9FABA</name>
<accession>A0A392VJV1</accession>
<feature type="region of interest" description="Disordered" evidence="1">
    <location>
        <begin position="21"/>
        <end position="60"/>
    </location>
</feature>
<sequence length="60" mass="6578">SQFLEASLFPISGAVSVVSSLQPLPSTSPTDSDENQQNRNPLHLPDLKPWESSESKLSQR</sequence>
<keyword evidence="3" id="KW-1185">Reference proteome</keyword>
<evidence type="ECO:0000313" key="2">
    <source>
        <dbReference type="EMBL" id="MCI87251.1"/>
    </source>
</evidence>
<dbReference type="AlphaFoldDB" id="A0A392VJV1"/>
<reference evidence="2 3" key="1">
    <citation type="journal article" date="2018" name="Front. Plant Sci.">
        <title>Red Clover (Trifolium pratense) and Zigzag Clover (T. medium) - A Picture of Genomic Similarities and Differences.</title>
        <authorList>
            <person name="Dluhosova J."/>
            <person name="Istvanek J."/>
            <person name="Nedelnik J."/>
            <person name="Repkova J."/>
        </authorList>
    </citation>
    <scope>NUCLEOTIDE SEQUENCE [LARGE SCALE GENOMIC DNA]</scope>
    <source>
        <strain evidence="3">cv. 10/8</strain>
        <tissue evidence="2">Leaf</tissue>
    </source>
</reference>
<dbReference type="EMBL" id="LXQA011161440">
    <property type="protein sequence ID" value="MCI87251.1"/>
    <property type="molecule type" value="Genomic_DNA"/>
</dbReference>
<comment type="caution">
    <text evidence="2">The sequence shown here is derived from an EMBL/GenBank/DDBJ whole genome shotgun (WGS) entry which is preliminary data.</text>
</comment>
<feature type="compositionally biased region" description="Basic and acidic residues" evidence="1">
    <location>
        <begin position="45"/>
        <end position="54"/>
    </location>
</feature>
<proteinExistence type="predicted"/>
<protein>
    <submittedName>
        <fullName evidence="2">Uncharacterized protein</fullName>
    </submittedName>
</protein>
<organism evidence="2 3">
    <name type="scientific">Trifolium medium</name>
    <dbReference type="NCBI Taxonomy" id="97028"/>
    <lineage>
        <taxon>Eukaryota</taxon>
        <taxon>Viridiplantae</taxon>
        <taxon>Streptophyta</taxon>
        <taxon>Embryophyta</taxon>
        <taxon>Tracheophyta</taxon>
        <taxon>Spermatophyta</taxon>
        <taxon>Magnoliopsida</taxon>
        <taxon>eudicotyledons</taxon>
        <taxon>Gunneridae</taxon>
        <taxon>Pentapetalae</taxon>
        <taxon>rosids</taxon>
        <taxon>fabids</taxon>
        <taxon>Fabales</taxon>
        <taxon>Fabaceae</taxon>
        <taxon>Papilionoideae</taxon>
        <taxon>50 kb inversion clade</taxon>
        <taxon>NPAAA clade</taxon>
        <taxon>Hologalegina</taxon>
        <taxon>IRL clade</taxon>
        <taxon>Trifolieae</taxon>
        <taxon>Trifolium</taxon>
    </lineage>
</organism>
<dbReference type="Proteomes" id="UP000265520">
    <property type="component" value="Unassembled WGS sequence"/>
</dbReference>
<feature type="non-terminal residue" evidence="2">
    <location>
        <position position="1"/>
    </location>
</feature>